<feature type="region of interest" description="Disordered" evidence="1">
    <location>
        <begin position="289"/>
        <end position="317"/>
    </location>
</feature>
<protein>
    <submittedName>
        <fullName evidence="3">Uncharacterized protein</fullName>
    </submittedName>
</protein>
<keyword evidence="2" id="KW-0812">Transmembrane</keyword>
<evidence type="ECO:0000313" key="3">
    <source>
        <dbReference type="EMBL" id="TFL03030.1"/>
    </source>
</evidence>
<accession>A0A5C3QQD9</accession>
<feature type="compositionally biased region" description="Basic and acidic residues" evidence="1">
    <location>
        <begin position="67"/>
        <end position="77"/>
    </location>
</feature>
<keyword evidence="2" id="KW-1133">Transmembrane helix</keyword>
<feature type="transmembrane region" description="Helical" evidence="2">
    <location>
        <begin position="366"/>
        <end position="387"/>
    </location>
</feature>
<dbReference type="EMBL" id="ML178821">
    <property type="protein sequence ID" value="TFL03030.1"/>
    <property type="molecule type" value="Genomic_DNA"/>
</dbReference>
<dbReference type="AlphaFoldDB" id="A0A5C3QQD9"/>
<evidence type="ECO:0000256" key="1">
    <source>
        <dbReference type="SAM" id="MobiDB-lite"/>
    </source>
</evidence>
<feature type="non-terminal residue" evidence="3">
    <location>
        <position position="403"/>
    </location>
</feature>
<feature type="compositionally biased region" description="Polar residues" evidence="1">
    <location>
        <begin position="1"/>
        <end position="15"/>
    </location>
</feature>
<evidence type="ECO:0000313" key="4">
    <source>
        <dbReference type="Proteomes" id="UP000305067"/>
    </source>
</evidence>
<feature type="region of interest" description="Disordered" evidence="1">
    <location>
        <begin position="1"/>
        <end position="124"/>
    </location>
</feature>
<dbReference type="Proteomes" id="UP000305067">
    <property type="component" value="Unassembled WGS sequence"/>
</dbReference>
<feature type="transmembrane region" description="Helical" evidence="2">
    <location>
        <begin position="204"/>
        <end position="230"/>
    </location>
</feature>
<keyword evidence="4" id="KW-1185">Reference proteome</keyword>
<name>A0A5C3QQD9_9AGAR</name>
<dbReference type="OrthoDB" id="2576477at2759"/>
<feature type="compositionally biased region" description="Basic residues" evidence="1">
    <location>
        <begin position="50"/>
        <end position="59"/>
    </location>
</feature>
<organism evidence="3 4">
    <name type="scientific">Pterulicium gracile</name>
    <dbReference type="NCBI Taxonomy" id="1884261"/>
    <lineage>
        <taxon>Eukaryota</taxon>
        <taxon>Fungi</taxon>
        <taxon>Dikarya</taxon>
        <taxon>Basidiomycota</taxon>
        <taxon>Agaricomycotina</taxon>
        <taxon>Agaricomycetes</taxon>
        <taxon>Agaricomycetidae</taxon>
        <taxon>Agaricales</taxon>
        <taxon>Pleurotineae</taxon>
        <taxon>Pterulaceae</taxon>
        <taxon>Pterulicium</taxon>
    </lineage>
</organism>
<gene>
    <name evidence="3" type="ORF">BDV98DRAFT_603362</name>
</gene>
<feature type="transmembrane region" description="Helical" evidence="2">
    <location>
        <begin position="236"/>
        <end position="259"/>
    </location>
</feature>
<reference evidence="3 4" key="1">
    <citation type="journal article" date="2019" name="Nat. Ecol. Evol.">
        <title>Megaphylogeny resolves global patterns of mushroom evolution.</title>
        <authorList>
            <person name="Varga T."/>
            <person name="Krizsan K."/>
            <person name="Foldi C."/>
            <person name="Dima B."/>
            <person name="Sanchez-Garcia M."/>
            <person name="Sanchez-Ramirez S."/>
            <person name="Szollosi G.J."/>
            <person name="Szarkandi J.G."/>
            <person name="Papp V."/>
            <person name="Albert L."/>
            <person name="Andreopoulos W."/>
            <person name="Angelini C."/>
            <person name="Antonin V."/>
            <person name="Barry K.W."/>
            <person name="Bougher N.L."/>
            <person name="Buchanan P."/>
            <person name="Buyck B."/>
            <person name="Bense V."/>
            <person name="Catcheside P."/>
            <person name="Chovatia M."/>
            <person name="Cooper J."/>
            <person name="Damon W."/>
            <person name="Desjardin D."/>
            <person name="Finy P."/>
            <person name="Geml J."/>
            <person name="Haridas S."/>
            <person name="Hughes K."/>
            <person name="Justo A."/>
            <person name="Karasinski D."/>
            <person name="Kautmanova I."/>
            <person name="Kiss B."/>
            <person name="Kocsube S."/>
            <person name="Kotiranta H."/>
            <person name="LaButti K.M."/>
            <person name="Lechner B.E."/>
            <person name="Liimatainen K."/>
            <person name="Lipzen A."/>
            <person name="Lukacs Z."/>
            <person name="Mihaltcheva S."/>
            <person name="Morgado L.N."/>
            <person name="Niskanen T."/>
            <person name="Noordeloos M.E."/>
            <person name="Ohm R.A."/>
            <person name="Ortiz-Santana B."/>
            <person name="Ovrebo C."/>
            <person name="Racz N."/>
            <person name="Riley R."/>
            <person name="Savchenko A."/>
            <person name="Shiryaev A."/>
            <person name="Soop K."/>
            <person name="Spirin V."/>
            <person name="Szebenyi C."/>
            <person name="Tomsovsky M."/>
            <person name="Tulloss R.E."/>
            <person name="Uehling J."/>
            <person name="Grigoriev I.V."/>
            <person name="Vagvolgyi C."/>
            <person name="Papp T."/>
            <person name="Martin F.M."/>
            <person name="Miettinen O."/>
            <person name="Hibbett D.S."/>
            <person name="Nagy L.G."/>
        </authorList>
    </citation>
    <scope>NUCLEOTIDE SEQUENCE [LARGE SCALE GENOMIC DNA]</scope>
    <source>
        <strain evidence="3 4">CBS 309.79</strain>
    </source>
</reference>
<sequence>MTTLNSDQPELEQTNVPPPPSTHHSFSASDPLLLPNDPPPPYREPDSPPSRRRRSRRHGGVSGHSHHTTDTSYHDDEIYPNPPTITQEPLNDVASETRRRSGRTGRARGTSITSTVASRSSNAPSLTHTLASMFKMDRDDEDDEILHSEEDGGLEVGPIHLRSDEVDEVVDGAPVDPVSVQTPRVEGSRRRWLRRYFRPLRRPVYWWALFHLVVLNFPFALAAWLFLFVLTVTGTTLLVALPIGAFLCFVNLIGARLFARAELALQATFHPPPPTISLSASFPSSSSATSTPSIPLSRTTSNAQSPQTQSQASFTRLRPPTAGEVEAGADADELVEEGSFYQNAYAMFFDPTSYTPLPYFLLLKPLIVLPIFALFLPAAVLGVVLVGPMPMVLRAGRRVGRWQ</sequence>
<feature type="compositionally biased region" description="Polar residues" evidence="1">
    <location>
        <begin position="298"/>
        <end position="314"/>
    </location>
</feature>
<keyword evidence="2" id="KW-0472">Membrane</keyword>
<evidence type="ECO:0000256" key="2">
    <source>
        <dbReference type="SAM" id="Phobius"/>
    </source>
</evidence>
<proteinExistence type="predicted"/>